<dbReference type="AlphaFoldDB" id="A0A2P7NXQ0"/>
<keyword evidence="2" id="KW-0812">Transmembrane</keyword>
<keyword evidence="5" id="KW-1185">Reference proteome</keyword>
<evidence type="ECO:0000256" key="2">
    <source>
        <dbReference type="SAM" id="Phobius"/>
    </source>
</evidence>
<keyword evidence="2" id="KW-1133">Transmembrane helix</keyword>
<dbReference type="SUPFAM" id="SSF53955">
    <property type="entry name" value="Lysozyme-like"/>
    <property type="match status" value="1"/>
</dbReference>
<feature type="transmembrane region" description="Helical" evidence="2">
    <location>
        <begin position="53"/>
        <end position="79"/>
    </location>
</feature>
<dbReference type="Gene3D" id="1.10.530.10">
    <property type="match status" value="1"/>
</dbReference>
<comment type="caution">
    <text evidence="4">The sequence shown here is derived from an EMBL/GenBank/DDBJ whole genome shotgun (WGS) entry which is preliminary data.</text>
</comment>
<dbReference type="OrthoDB" id="5573603at2"/>
<dbReference type="InterPro" id="IPR008258">
    <property type="entry name" value="Transglycosylase_SLT_dom_1"/>
</dbReference>
<dbReference type="InterPro" id="IPR023346">
    <property type="entry name" value="Lysozyme-like_dom_sf"/>
</dbReference>
<dbReference type="Pfam" id="PF01464">
    <property type="entry name" value="SLT"/>
    <property type="match status" value="1"/>
</dbReference>
<feature type="compositionally biased region" description="Basic residues" evidence="1">
    <location>
        <begin position="15"/>
        <end position="25"/>
    </location>
</feature>
<feature type="compositionally biased region" description="Polar residues" evidence="1">
    <location>
        <begin position="1"/>
        <end position="12"/>
    </location>
</feature>
<organism evidence="4 5">
    <name type="scientific">Nitrosomonas supralitoralis</name>
    <dbReference type="NCBI Taxonomy" id="2116706"/>
    <lineage>
        <taxon>Bacteria</taxon>
        <taxon>Pseudomonadati</taxon>
        <taxon>Pseudomonadota</taxon>
        <taxon>Betaproteobacteria</taxon>
        <taxon>Nitrosomonadales</taxon>
        <taxon>Nitrosomonadaceae</taxon>
        <taxon>Nitrosomonas</taxon>
    </lineage>
</organism>
<dbReference type="EMBL" id="PXXU01000008">
    <property type="protein sequence ID" value="PSJ18243.1"/>
    <property type="molecule type" value="Genomic_DNA"/>
</dbReference>
<dbReference type="CDD" id="cd00254">
    <property type="entry name" value="LT-like"/>
    <property type="match status" value="1"/>
</dbReference>
<feature type="transmembrane region" description="Helical" evidence="2">
    <location>
        <begin position="91"/>
        <end position="113"/>
    </location>
</feature>
<protein>
    <submittedName>
        <fullName evidence="4">Transglycosylase</fullName>
    </submittedName>
</protein>
<evidence type="ECO:0000313" key="5">
    <source>
        <dbReference type="Proteomes" id="UP000241912"/>
    </source>
</evidence>
<reference evidence="4 5" key="1">
    <citation type="submission" date="2018-03" db="EMBL/GenBank/DDBJ databases">
        <title>Draft genome of Nitrosomonas supralitoralis APG5.</title>
        <authorList>
            <person name="Urakawa H."/>
            <person name="Lopez J.V."/>
        </authorList>
    </citation>
    <scope>NUCLEOTIDE SEQUENCE [LARGE SCALE GENOMIC DNA]</scope>
    <source>
        <strain evidence="4 5">APG5</strain>
    </source>
</reference>
<sequence length="371" mass="41695">MDRTNPPNNSESSKVKPKQRRRRVTVARTASDISKPRKKRTRKTQSGGLRRKILLTGIEIFGLSIAAFCAVIMLLGYFANRFSGTSFFVNLLPFAAGVLGMALSGSIILAGWWKMRKWLRLHSEFLTPALSLMLALLISWFVTHDQFALAYGNFRTLVGGKEEAGRMTIAHQVFAAYRRHDTAQLQKMVNRSQEYRQSIEDAARSFNIDINILHGIAATESSFIPRDSSDGGKGLFQITRVPEAIIVQARKRLGVEKIVLENSHHNAFVAAATFKHYLAEMRGDLFLGLLAYNIGPANGGLRFIMQQYGATDFTTIQPYLQTLPRDYPIRVLSYSLAFRLWHKEGKLLAYEEGNNAIYIQRMGIPGLHTGL</sequence>
<keyword evidence="2" id="KW-0472">Membrane</keyword>
<dbReference type="RefSeq" id="WP_106706057.1">
    <property type="nucleotide sequence ID" value="NZ_PXXU01000008.1"/>
</dbReference>
<gene>
    <name evidence="4" type="ORF">C7H79_04300</name>
</gene>
<feature type="region of interest" description="Disordered" evidence="1">
    <location>
        <begin position="1"/>
        <end position="45"/>
    </location>
</feature>
<evidence type="ECO:0000313" key="4">
    <source>
        <dbReference type="EMBL" id="PSJ18243.1"/>
    </source>
</evidence>
<feature type="domain" description="Transglycosylase SLT" evidence="3">
    <location>
        <begin position="199"/>
        <end position="298"/>
    </location>
</feature>
<feature type="compositionally biased region" description="Basic residues" evidence="1">
    <location>
        <begin position="36"/>
        <end position="45"/>
    </location>
</feature>
<dbReference type="Proteomes" id="UP000241912">
    <property type="component" value="Unassembled WGS sequence"/>
</dbReference>
<name>A0A2P7NXQ0_9PROT</name>
<proteinExistence type="predicted"/>
<accession>A0A2P7NXQ0</accession>
<evidence type="ECO:0000259" key="3">
    <source>
        <dbReference type="Pfam" id="PF01464"/>
    </source>
</evidence>
<feature type="transmembrane region" description="Helical" evidence="2">
    <location>
        <begin position="125"/>
        <end position="143"/>
    </location>
</feature>
<evidence type="ECO:0000256" key="1">
    <source>
        <dbReference type="SAM" id="MobiDB-lite"/>
    </source>
</evidence>